<dbReference type="GO" id="GO:0005794">
    <property type="term" value="C:Golgi apparatus"/>
    <property type="evidence" value="ECO:0007669"/>
    <property type="project" value="TreeGrafter"/>
</dbReference>
<comment type="domain">
    <text evidence="7">The DHHC domain is required for palmitoyltransferase activity.</text>
</comment>
<dbReference type="Pfam" id="PF01529">
    <property type="entry name" value="DHHC"/>
    <property type="match status" value="1"/>
</dbReference>
<dbReference type="GO" id="GO:0016020">
    <property type="term" value="C:membrane"/>
    <property type="evidence" value="ECO:0007669"/>
    <property type="project" value="UniProtKB-SubCell"/>
</dbReference>
<feature type="transmembrane region" description="Helical" evidence="7">
    <location>
        <begin position="47"/>
        <end position="65"/>
    </location>
</feature>
<evidence type="ECO:0000313" key="11">
    <source>
        <dbReference type="Proteomes" id="UP001148018"/>
    </source>
</evidence>
<keyword evidence="5 7" id="KW-0472">Membrane</keyword>
<dbReference type="GO" id="GO:0005783">
    <property type="term" value="C:endoplasmic reticulum"/>
    <property type="evidence" value="ECO:0007669"/>
    <property type="project" value="TreeGrafter"/>
</dbReference>
<comment type="subcellular location">
    <subcellularLocation>
        <location evidence="1">Membrane</location>
        <topology evidence="1">Multi-pass membrane protein</topology>
    </subcellularLocation>
</comment>
<dbReference type="EC" id="2.3.1.225" evidence="7"/>
<keyword evidence="3 7" id="KW-0812">Transmembrane</keyword>
<dbReference type="EMBL" id="JANIIK010000109">
    <property type="protein sequence ID" value="KAJ3598615.1"/>
    <property type="molecule type" value="Genomic_DNA"/>
</dbReference>
<proteinExistence type="inferred from homology"/>
<feature type="transmembrane region" description="Helical" evidence="7">
    <location>
        <begin position="235"/>
        <end position="259"/>
    </location>
</feature>
<evidence type="ECO:0000256" key="3">
    <source>
        <dbReference type="ARBA" id="ARBA00022692"/>
    </source>
</evidence>
<evidence type="ECO:0000256" key="6">
    <source>
        <dbReference type="ARBA" id="ARBA00023315"/>
    </source>
</evidence>
<evidence type="ECO:0000256" key="1">
    <source>
        <dbReference type="ARBA" id="ARBA00004141"/>
    </source>
</evidence>
<comment type="caution">
    <text evidence="10">The sequence shown here is derived from an EMBL/GenBank/DDBJ whole genome shotgun (WGS) entry which is preliminary data.</text>
</comment>
<evidence type="ECO:0000256" key="7">
    <source>
        <dbReference type="RuleBase" id="RU079119"/>
    </source>
</evidence>
<protein>
    <recommendedName>
        <fullName evidence="7">Palmitoyltransferase</fullName>
        <ecNumber evidence="7">2.3.1.225</ecNumber>
    </recommendedName>
</protein>
<comment type="similarity">
    <text evidence="7">Belongs to the DHHC palmitoyltransferase family.</text>
</comment>
<sequence>MTRCHHGVRRITPTASSGNGNDEPAPHKPTRVNGWTCPPQVNQVSGWLVLSYLAVVSLGVFIPLLPPPWNYALYALTGVLFVVHMATHIAAVTIDPACDSVRAKEYYYSQTKPIFDRKKQAHVILNQRCFLCDVKVGPKVKHCGICNKCVDNFDHHCNWLNNCVGDRNYWYFFVTCLSATAGVLVILIVVFFIFIQHYLDPNRLRTAPQFDNVRGNDTWLMFLPLAPMKTSSTSLLALAFLTILICFLSLLMLLHLVVFHINLRGGSPKDTENFTLEPDVDAQSVDRTSRKSAVGTPGSQNPLGSSSMMSSTQDGPPQQQHPA</sequence>
<dbReference type="InterPro" id="IPR001594">
    <property type="entry name" value="Palmitoyltrfase_DHHC"/>
</dbReference>
<evidence type="ECO:0000313" key="10">
    <source>
        <dbReference type="EMBL" id="KAJ3598615.1"/>
    </source>
</evidence>
<evidence type="ECO:0000259" key="9">
    <source>
        <dbReference type="Pfam" id="PF01529"/>
    </source>
</evidence>
<evidence type="ECO:0000256" key="4">
    <source>
        <dbReference type="ARBA" id="ARBA00022989"/>
    </source>
</evidence>
<dbReference type="Proteomes" id="UP001148018">
    <property type="component" value="Unassembled WGS sequence"/>
</dbReference>
<feature type="region of interest" description="Disordered" evidence="8">
    <location>
        <begin position="1"/>
        <end position="32"/>
    </location>
</feature>
<keyword evidence="4 7" id="KW-1133">Transmembrane helix</keyword>
<reference evidence="10" key="1">
    <citation type="submission" date="2022-07" db="EMBL/GenBank/DDBJ databases">
        <title>Chromosome-level genome of Muraenolepis orangiensis.</title>
        <authorList>
            <person name="Kim J."/>
        </authorList>
    </citation>
    <scope>NUCLEOTIDE SEQUENCE</scope>
    <source>
        <strain evidence="10">KU_S4_2022</strain>
        <tissue evidence="10">Muscle</tissue>
    </source>
</reference>
<keyword evidence="2 7" id="KW-0808">Transferase</keyword>
<evidence type="ECO:0000256" key="8">
    <source>
        <dbReference type="SAM" id="MobiDB-lite"/>
    </source>
</evidence>
<comment type="catalytic activity">
    <reaction evidence="7">
        <text>L-cysteinyl-[protein] + hexadecanoyl-CoA = S-hexadecanoyl-L-cysteinyl-[protein] + CoA</text>
        <dbReference type="Rhea" id="RHEA:36683"/>
        <dbReference type="Rhea" id="RHEA-COMP:10131"/>
        <dbReference type="Rhea" id="RHEA-COMP:11032"/>
        <dbReference type="ChEBI" id="CHEBI:29950"/>
        <dbReference type="ChEBI" id="CHEBI:57287"/>
        <dbReference type="ChEBI" id="CHEBI:57379"/>
        <dbReference type="ChEBI" id="CHEBI:74151"/>
        <dbReference type="EC" id="2.3.1.225"/>
    </reaction>
</comment>
<dbReference type="GO" id="GO:0019706">
    <property type="term" value="F:protein-cysteine S-palmitoyltransferase activity"/>
    <property type="evidence" value="ECO:0007669"/>
    <property type="project" value="UniProtKB-EC"/>
</dbReference>
<evidence type="ECO:0000256" key="2">
    <source>
        <dbReference type="ARBA" id="ARBA00022679"/>
    </source>
</evidence>
<organism evidence="10 11">
    <name type="scientific">Muraenolepis orangiensis</name>
    <name type="common">Patagonian moray cod</name>
    <dbReference type="NCBI Taxonomy" id="630683"/>
    <lineage>
        <taxon>Eukaryota</taxon>
        <taxon>Metazoa</taxon>
        <taxon>Chordata</taxon>
        <taxon>Craniata</taxon>
        <taxon>Vertebrata</taxon>
        <taxon>Euteleostomi</taxon>
        <taxon>Actinopterygii</taxon>
        <taxon>Neopterygii</taxon>
        <taxon>Teleostei</taxon>
        <taxon>Neoteleostei</taxon>
        <taxon>Acanthomorphata</taxon>
        <taxon>Zeiogadaria</taxon>
        <taxon>Gadariae</taxon>
        <taxon>Gadiformes</taxon>
        <taxon>Muraenolepidoidei</taxon>
        <taxon>Muraenolepididae</taxon>
        <taxon>Muraenolepis</taxon>
    </lineage>
</organism>
<feature type="transmembrane region" description="Helical" evidence="7">
    <location>
        <begin position="71"/>
        <end position="94"/>
    </location>
</feature>
<dbReference type="InterPro" id="IPR039859">
    <property type="entry name" value="PFA4/ZDH16/20/ERF2-like"/>
</dbReference>
<dbReference type="PANTHER" id="PTHR22883:SF22">
    <property type="entry name" value="PALMITOYLTRANSFERASE ZDHHC11-RELATED"/>
    <property type="match status" value="1"/>
</dbReference>
<feature type="region of interest" description="Disordered" evidence="8">
    <location>
        <begin position="272"/>
        <end position="323"/>
    </location>
</feature>
<dbReference type="PANTHER" id="PTHR22883">
    <property type="entry name" value="ZINC FINGER DHHC DOMAIN CONTAINING PROTEIN"/>
    <property type="match status" value="1"/>
</dbReference>
<keyword evidence="11" id="KW-1185">Reference proteome</keyword>
<feature type="compositionally biased region" description="Polar residues" evidence="8">
    <location>
        <begin position="297"/>
        <end position="323"/>
    </location>
</feature>
<dbReference type="AlphaFoldDB" id="A0A9Q0IHW4"/>
<keyword evidence="6 7" id="KW-0012">Acyltransferase</keyword>
<feature type="transmembrane region" description="Helical" evidence="7">
    <location>
        <begin position="169"/>
        <end position="195"/>
    </location>
</feature>
<name>A0A9Q0IHW4_9TELE</name>
<accession>A0A9Q0IHW4</accession>
<evidence type="ECO:0000256" key="5">
    <source>
        <dbReference type="ARBA" id="ARBA00023136"/>
    </source>
</evidence>
<dbReference type="OrthoDB" id="9909019at2759"/>
<dbReference type="GO" id="GO:0006612">
    <property type="term" value="P:protein targeting to membrane"/>
    <property type="evidence" value="ECO:0007669"/>
    <property type="project" value="TreeGrafter"/>
</dbReference>
<gene>
    <name evidence="10" type="ORF">NHX12_002120</name>
</gene>
<dbReference type="PROSITE" id="PS50216">
    <property type="entry name" value="DHHC"/>
    <property type="match status" value="1"/>
</dbReference>
<feature type="domain" description="Palmitoyltransferase DHHC" evidence="9">
    <location>
        <begin position="127"/>
        <end position="261"/>
    </location>
</feature>